<name>A0A1I7UIE1_9PELO</name>
<protein>
    <submittedName>
        <fullName evidence="3">Tas, oxidoreductase (Related to aryl-alcohol dehydrogenase)</fullName>
    </submittedName>
</protein>
<keyword evidence="2" id="KW-1185">Reference proteome</keyword>
<feature type="compositionally biased region" description="Basic and acidic residues" evidence="1">
    <location>
        <begin position="151"/>
        <end position="163"/>
    </location>
</feature>
<accession>A0A1I7UIE1</accession>
<reference evidence="3" key="1">
    <citation type="submission" date="2016-11" db="UniProtKB">
        <authorList>
            <consortium name="WormBaseParasite"/>
        </authorList>
    </citation>
    <scope>IDENTIFICATION</scope>
</reference>
<feature type="region of interest" description="Disordered" evidence="1">
    <location>
        <begin position="151"/>
        <end position="192"/>
    </location>
</feature>
<evidence type="ECO:0000313" key="3">
    <source>
        <dbReference type="WBParaSite" id="Csp11.Scaffold629.g9634.t2"/>
    </source>
</evidence>
<organism evidence="2 3">
    <name type="scientific">Caenorhabditis tropicalis</name>
    <dbReference type="NCBI Taxonomy" id="1561998"/>
    <lineage>
        <taxon>Eukaryota</taxon>
        <taxon>Metazoa</taxon>
        <taxon>Ecdysozoa</taxon>
        <taxon>Nematoda</taxon>
        <taxon>Chromadorea</taxon>
        <taxon>Rhabditida</taxon>
        <taxon>Rhabditina</taxon>
        <taxon>Rhabditomorpha</taxon>
        <taxon>Rhabditoidea</taxon>
        <taxon>Rhabditidae</taxon>
        <taxon>Peloderinae</taxon>
        <taxon>Caenorhabditis</taxon>
    </lineage>
</organism>
<evidence type="ECO:0000313" key="2">
    <source>
        <dbReference type="Proteomes" id="UP000095282"/>
    </source>
</evidence>
<sequence length="284" mass="32940">MFADCDKLNDQETIQQLPWPREFNVMLANAVLHISITSPLGFPVSRERNHKFKIYVPKNTFLEVEIFEKRQIENCVKSPEMSVPPEDWNPNYIPANQPPSFLVIHSPAGPKFPIRVKEFVYARKSFSSESLPNVASFGWGDEEIKEKKKKTFPEVKGGDDKWAAPRRRSSIPRALPKPPQSKMSSVEEIPQQDLDPREVYRREVLRRHIEYMEDTYGYRREFGPPPFEAGDEWIKELWEHPERVAQVTVAPEASQATVEEPKEGFFAKLTRVVEGFFCVTRPTH</sequence>
<evidence type="ECO:0000256" key="1">
    <source>
        <dbReference type="SAM" id="MobiDB-lite"/>
    </source>
</evidence>
<dbReference type="WBParaSite" id="Csp11.Scaffold629.g9634.t2">
    <property type="protein sequence ID" value="Csp11.Scaffold629.g9634.t2"/>
    <property type="gene ID" value="Csp11.Scaffold629.g9634"/>
</dbReference>
<dbReference type="AlphaFoldDB" id="A0A1I7UIE1"/>
<proteinExistence type="predicted"/>
<dbReference type="Proteomes" id="UP000095282">
    <property type="component" value="Unplaced"/>
</dbReference>